<feature type="domain" description="Thioester reductase (TE)" evidence="6">
    <location>
        <begin position="1693"/>
        <end position="1836"/>
    </location>
</feature>
<comment type="similarity">
    <text evidence="1 4">Belongs to the fatty acyl-CoA reductase family.</text>
</comment>
<dbReference type="Pfam" id="PF07993">
    <property type="entry name" value="NAD_binding_4"/>
    <property type="match status" value="5"/>
</dbReference>
<dbReference type="GO" id="GO:0080019">
    <property type="term" value="F:alcohol-forming very long-chain fatty acyl-CoA reductase activity"/>
    <property type="evidence" value="ECO:0007669"/>
    <property type="project" value="InterPro"/>
</dbReference>
<keyword evidence="2 4" id="KW-0444">Lipid biosynthesis</keyword>
<evidence type="ECO:0000259" key="6">
    <source>
        <dbReference type="Pfam" id="PF07993"/>
    </source>
</evidence>
<dbReference type="Gene3D" id="3.40.50.720">
    <property type="entry name" value="NAD(P)-binding Rossmann-like Domain"/>
    <property type="match status" value="9"/>
</dbReference>
<accession>A0A9Q0J567</accession>
<dbReference type="InterPro" id="IPR013120">
    <property type="entry name" value="FAR_NAD-bd"/>
</dbReference>
<dbReference type="GO" id="GO:0102965">
    <property type="term" value="F:alcohol-forming long-chain fatty acyl-CoA reductase activity"/>
    <property type="evidence" value="ECO:0007669"/>
    <property type="project" value="UniProtKB-EC"/>
</dbReference>
<dbReference type="CDD" id="cd09071">
    <property type="entry name" value="FAR_C"/>
    <property type="match status" value="5"/>
</dbReference>
<dbReference type="Pfam" id="PF03015">
    <property type="entry name" value="Sterile"/>
    <property type="match status" value="5"/>
</dbReference>
<keyword evidence="4" id="KW-0521">NADP</keyword>
<dbReference type="GO" id="GO:0035336">
    <property type="term" value="P:long-chain fatty-acyl-CoA metabolic process"/>
    <property type="evidence" value="ECO:0007669"/>
    <property type="project" value="TreeGrafter"/>
</dbReference>
<dbReference type="PANTHER" id="PTHR11011:SF99">
    <property type="entry name" value="FATTY ACYL-COA REDUCTASE 3"/>
    <property type="match status" value="1"/>
</dbReference>
<dbReference type="SUPFAM" id="SSF51735">
    <property type="entry name" value="NAD(P)-binding Rossmann-fold domains"/>
    <property type="match status" value="4"/>
</dbReference>
<dbReference type="GO" id="GO:0010345">
    <property type="term" value="P:suberin biosynthetic process"/>
    <property type="evidence" value="ECO:0007669"/>
    <property type="project" value="TreeGrafter"/>
</dbReference>
<evidence type="ECO:0000256" key="3">
    <source>
        <dbReference type="ARBA" id="ARBA00023098"/>
    </source>
</evidence>
<dbReference type="InterPro" id="IPR033640">
    <property type="entry name" value="FAR_C"/>
</dbReference>
<organism evidence="7 8">
    <name type="scientific">Turnera subulata</name>
    <dbReference type="NCBI Taxonomy" id="218843"/>
    <lineage>
        <taxon>Eukaryota</taxon>
        <taxon>Viridiplantae</taxon>
        <taxon>Streptophyta</taxon>
        <taxon>Embryophyta</taxon>
        <taxon>Tracheophyta</taxon>
        <taxon>Spermatophyta</taxon>
        <taxon>Magnoliopsida</taxon>
        <taxon>eudicotyledons</taxon>
        <taxon>Gunneridae</taxon>
        <taxon>Pentapetalae</taxon>
        <taxon>rosids</taxon>
        <taxon>fabids</taxon>
        <taxon>Malpighiales</taxon>
        <taxon>Passifloraceae</taxon>
        <taxon>Turnera</taxon>
    </lineage>
</organism>
<dbReference type="PANTHER" id="PTHR11011">
    <property type="entry name" value="MALE STERILITY PROTEIN 2-RELATED"/>
    <property type="match status" value="1"/>
</dbReference>
<comment type="catalytic activity">
    <reaction evidence="4">
        <text>a long-chain fatty acyl-CoA + 2 NADPH + 2 H(+) = a long-chain primary fatty alcohol + 2 NADP(+) + CoA</text>
        <dbReference type="Rhea" id="RHEA:52716"/>
        <dbReference type="ChEBI" id="CHEBI:15378"/>
        <dbReference type="ChEBI" id="CHEBI:57287"/>
        <dbReference type="ChEBI" id="CHEBI:57783"/>
        <dbReference type="ChEBI" id="CHEBI:58349"/>
        <dbReference type="ChEBI" id="CHEBI:77396"/>
        <dbReference type="ChEBI" id="CHEBI:83139"/>
        <dbReference type="EC" id="1.2.1.84"/>
    </reaction>
</comment>
<name>A0A9Q0J567_9ROSI</name>
<evidence type="ECO:0000256" key="1">
    <source>
        <dbReference type="ARBA" id="ARBA00005928"/>
    </source>
</evidence>
<keyword evidence="3 4" id="KW-0443">Lipid metabolism</keyword>
<evidence type="ECO:0000313" key="7">
    <source>
        <dbReference type="EMBL" id="KAJ4828045.1"/>
    </source>
</evidence>
<comment type="caution">
    <text evidence="7">The sequence shown here is derived from an EMBL/GenBank/DDBJ whole genome shotgun (WGS) entry which is preliminary data.</text>
</comment>
<reference evidence="7" key="2">
    <citation type="journal article" date="2023" name="Plants (Basel)">
        <title>Annotation of the Turnera subulata (Passifloraceae) Draft Genome Reveals the S-Locus Evolved after the Divergence of Turneroideae from Passifloroideae in a Stepwise Manner.</title>
        <authorList>
            <person name="Henning P.M."/>
            <person name="Roalson E.H."/>
            <person name="Mir W."/>
            <person name="McCubbin A.G."/>
            <person name="Shore J.S."/>
        </authorList>
    </citation>
    <scope>NUCLEOTIDE SEQUENCE</scope>
    <source>
        <strain evidence="7">F60SS</strain>
    </source>
</reference>
<dbReference type="OrthoDB" id="429813at2759"/>
<evidence type="ECO:0000313" key="8">
    <source>
        <dbReference type="Proteomes" id="UP001141552"/>
    </source>
</evidence>
<dbReference type="InterPro" id="IPR026055">
    <property type="entry name" value="FAR"/>
</dbReference>
<feature type="domain" description="Thioester reductase (TE)" evidence="6">
    <location>
        <begin position="733"/>
        <end position="849"/>
    </location>
</feature>
<feature type="domain" description="Fatty acyl-CoA reductase C-terminal" evidence="5">
    <location>
        <begin position="2019"/>
        <end position="2105"/>
    </location>
</feature>
<keyword evidence="4" id="KW-0560">Oxidoreductase</keyword>
<dbReference type="Proteomes" id="UP001141552">
    <property type="component" value="Unassembled WGS sequence"/>
</dbReference>
<gene>
    <name evidence="7" type="ORF">Tsubulata_028115</name>
</gene>
<reference evidence="7" key="1">
    <citation type="submission" date="2022-02" db="EMBL/GenBank/DDBJ databases">
        <authorList>
            <person name="Henning P.M."/>
            <person name="McCubbin A.G."/>
            <person name="Shore J.S."/>
        </authorList>
    </citation>
    <scope>NUCLEOTIDE SEQUENCE</scope>
    <source>
        <strain evidence="7">F60SS</strain>
        <tissue evidence="7">Leaves</tissue>
    </source>
</reference>
<keyword evidence="8" id="KW-1185">Reference proteome</keyword>
<feature type="domain" description="Fatty acyl-CoA reductase C-terminal" evidence="5">
    <location>
        <begin position="1386"/>
        <end position="1481"/>
    </location>
</feature>
<comment type="function">
    <text evidence="4">Catalyzes the reduction of fatty acyl-CoA to fatty alcohols.</text>
</comment>
<dbReference type="EC" id="1.2.1.84" evidence="4"/>
<dbReference type="InterPro" id="IPR036291">
    <property type="entry name" value="NAD(P)-bd_dom_sf"/>
</dbReference>
<feature type="domain" description="Thioester reductase (TE)" evidence="6">
    <location>
        <begin position="1073"/>
        <end position="1216"/>
    </location>
</feature>
<feature type="domain" description="Fatty acyl-CoA reductase C-terminal" evidence="5">
    <location>
        <begin position="273"/>
        <end position="360"/>
    </location>
</feature>
<evidence type="ECO:0000256" key="4">
    <source>
        <dbReference type="RuleBase" id="RU363097"/>
    </source>
</evidence>
<evidence type="ECO:0000259" key="5">
    <source>
        <dbReference type="Pfam" id="PF03015"/>
    </source>
</evidence>
<dbReference type="EMBL" id="JAKUCV010006276">
    <property type="protein sequence ID" value="KAJ4828045.1"/>
    <property type="molecule type" value="Genomic_DNA"/>
</dbReference>
<feature type="domain" description="Thioester reductase (TE)" evidence="6">
    <location>
        <begin position="4"/>
        <end position="99"/>
    </location>
</feature>
<evidence type="ECO:0000256" key="2">
    <source>
        <dbReference type="ARBA" id="ARBA00022516"/>
    </source>
</evidence>
<proteinExistence type="inferred from homology"/>
<sequence length="2105" mass="240311">MFWVQPNVKKMYLLLRAADAKSASQRLQTEIIGKDLFRLLREKWGSNLSSFISEKVVLVPGDISLDEDLGVKDHNLREEMWSQLDVVINLAATTNFDESGEKSGLILETPYTFKDTLNGVSGLSIDEEKHVIEQKLNQLKAEGATDEETKVAMKDLGIKRTIDSLAVAYAKGRLTCFLGDLNGIVDLIPADMVVNAMLVAMVAHANQQQSDQAIYQVGSSVRNPMRNGDLQEYGFAYFSAKPWIGKDGKPVIVKKVKVLGSMPSFHKYMALRYMLPLQGLAFANSAFCNYFDGVYSDLKRKVNLVMRLVELYRPYLFFRGVFDDMNTEKLRMVAEENIGVETHLFYFNPETINWENYFLNNGCVTRFLENRNILVTGATGFLAKIFLEKILRVQPDVKKIYLLLRAVDAKSASQRFQSEIIGKDLFRLLREKLGPNFDSFISEKVVVVPGDISLDEDLGIQDPNLRQDIWSELDVIVHSAATTAFDERYDVALGVNTTGAKHTPYTVKDTINGVPGLDIDEEKNIVEDKLNELKGRGATDMVVNAMLVAMVANDNQSTSAIYQVGSSLRNPIRIGEIRDYSFAYFREKPWIGKNGKPIKVCQYVKELRDISSFRRYITFHYMFLLQGLAFINLASCNYFNSIYCDRKRRLKFLMRLMELNMPYTFFRGIFDDTNTEELRMGGAQEKGVDQTHLFHFDPKTINWEDYFLNAHIPGLIKYFGDVIPFLEKKNILVTGATGFLAKIFVEKILRVQPNIQKIYLLLRAADGNSASQRFQNEIVGKDLFRVLKEKWGSNFNSFITDKTVLVPGDISLGEDLGVKEPKLRDEMWSQLDVIVNLAATTNFDERTIDSVAVAYAKGRLPFFLCDLNGVVDVIPADMVVNAMLVAMVAHANHQQQSDQAIYHVGSSVRNPVNYGDLQEYGFDYFSMKPWIGKDGKPVLVGKVKGLALANSALCHYFDGVYTDLKRKINFVFRLVELYRPYVFFRGVFDDMNTERLRMAAKENGIETHLFYFDPETINWRDYFLNKLRMAGAQEKNDEETHLFYFDPMAINWADYYLKFGDVIPFLEKKNILVTGATGFLAKIFVEKILRVQPKIQKIYLLLRAADDKSASQRLQNEIIEKDLFRVLKEKWGSNFNSFITQKIVLVPGDISLGEDLGVKEPKSRDEMWSQLDVIVNLSATTNFDERYDIALITNTFGAKHVVCFAKKCIKLQLLVHKAGLIPETPYTFKDTISGVSGLDIDEEKHIVQKKLSELRIEEATDKAITEAMKDLGMKRTIDGFILTYAKGRLPFFLADPNTVVDLIPADMVVNAMLVAMVAHANQPSLTIYQIGTSKKNPITYGDFRDYKVSYFKRKPWIGKDGQPVKVGRIKILGSVTSFHIYVAFHYLLPLQGLKFANSACGNYFDRKYWHLKQKVDSMMRLMELFRPYLFFKGIFDDTNTEKLQMAFNENKGETHLFYFDPNVIDWKDYFFNVHIPGVVKVFTNRRTVDGFTLGYAKGRPKFFFANAKGALDVIPADMVVNGMLVAMAAHATQPSLSIYHIGSSKRNPITYSEFRDYNFTYFKRRPWIGRNGEPVKVGRRMKIFDDQNIEKLQLAAQKNSEEETHLFYFDPQAIDWEDYFLNAHFPGVKLWMAFQEKNDEEAHLFNFDPEAINWEDYYSNAHIPGLFNLLVCFSVAMEFGSVIPFLEDKNILVTGATGFLAKIFVEKILRVQPNIQKIYLLLRAADDKSASQRLQNEIIGKDLFRVLKEEWGSNFNSFISQKIMLVPGDISLGEDLGVKEPKLRQEMWSQLDVIVNLAATTNFDERYDAALSTNTFGAKNVVCFAKKCIRLQLLVHKAGLIREAPCILQDTLTGVSGLDIDEEKHIVEQKISDLKTEGATDKSIVDAMKDLGIERTIDSVAVAYAKGRLTIFLCDLNGIVDVIPADMVVNAMLVAMVAHANQQQSDQAIYHMGSSVRNPVNFGELHQYAFDYFSMKPWIGKDGKPVMVSKVKVLDNMSSFNRYMVRYMLLLQGLALANSAFCHYFDGVYTDLKRKINFVFRLVELYRPYMFFRGVFDDMNTVRLRMAAKENGVETHLFYFDPETIKWRDYFLNVHIPGLIKYVCK</sequence>
<feature type="domain" description="Fatty acyl-CoA reductase C-terminal" evidence="5">
    <location>
        <begin position="648"/>
        <end position="719"/>
    </location>
</feature>
<feature type="domain" description="Thioester reductase (TE)" evidence="6">
    <location>
        <begin position="375"/>
        <end position="502"/>
    </location>
</feature>
<protein>
    <recommendedName>
        <fullName evidence="4">Fatty acyl-CoA reductase</fullName>
        <ecNumber evidence="4">1.2.1.84</ecNumber>
    </recommendedName>
</protein>
<feature type="domain" description="Fatty acyl-CoA reductase C-terminal" evidence="5">
    <location>
        <begin position="962"/>
        <end position="1025"/>
    </location>
</feature>